<reference evidence="3" key="1">
    <citation type="submission" date="2023-06" db="EMBL/GenBank/DDBJ databases">
        <title>Genome-scale phylogeny and comparative genomics of the fungal order Sordariales.</title>
        <authorList>
            <consortium name="Lawrence Berkeley National Laboratory"/>
            <person name="Hensen N."/>
            <person name="Bonometti L."/>
            <person name="Westerberg I."/>
            <person name="Brannstrom I.O."/>
            <person name="Guillou S."/>
            <person name="Cros-Aarteil S."/>
            <person name="Calhoun S."/>
            <person name="Haridas S."/>
            <person name="Kuo A."/>
            <person name="Mondo S."/>
            <person name="Pangilinan J."/>
            <person name="Riley R."/>
            <person name="Labutti K."/>
            <person name="Andreopoulos B."/>
            <person name="Lipzen A."/>
            <person name="Chen C."/>
            <person name="Yanf M."/>
            <person name="Daum C."/>
            <person name="Ng V."/>
            <person name="Clum A."/>
            <person name="Steindorff A."/>
            <person name="Ohm R."/>
            <person name="Martin F."/>
            <person name="Silar P."/>
            <person name="Natvig D."/>
            <person name="Lalanne C."/>
            <person name="Gautier V."/>
            <person name="Ament-Velasquez S.L."/>
            <person name="Kruys A."/>
            <person name="Hutchinson M.I."/>
            <person name="Powell A.J."/>
            <person name="Barry K."/>
            <person name="Miller A.N."/>
            <person name="Grigoriev I.V."/>
            <person name="Debuchy R."/>
            <person name="Gladieux P."/>
            <person name="Thoren M.H."/>
            <person name="Johannesson H."/>
        </authorList>
    </citation>
    <scope>NUCLEOTIDE SEQUENCE</scope>
    <source>
        <strain evidence="3">PSN4</strain>
    </source>
</reference>
<dbReference type="PANTHER" id="PTHR37012">
    <property type="entry name" value="B-ZIP TRANSCRIPTION FACTOR (EUROFUNG)-RELATED"/>
    <property type="match status" value="1"/>
</dbReference>
<feature type="compositionally biased region" description="Pro residues" evidence="2">
    <location>
        <begin position="268"/>
        <end position="286"/>
    </location>
</feature>
<evidence type="ECO:0000313" key="4">
    <source>
        <dbReference type="Proteomes" id="UP001239445"/>
    </source>
</evidence>
<feature type="compositionally biased region" description="Low complexity" evidence="2">
    <location>
        <begin position="1"/>
        <end position="11"/>
    </location>
</feature>
<organism evidence="3 4">
    <name type="scientific">Echria macrotheca</name>
    <dbReference type="NCBI Taxonomy" id="438768"/>
    <lineage>
        <taxon>Eukaryota</taxon>
        <taxon>Fungi</taxon>
        <taxon>Dikarya</taxon>
        <taxon>Ascomycota</taxon>
        <taxon>Pezizomycotina</taxon>
        <taxon>Sordariomycetes</taxon>
        <taxon>Sordariomycetidae</taxon>
        <taxon>Sordariales</taxon>
        <taxon>Schizotheciaceae</taxon>
        <taxon>Echria</taxon>
    </lineage>
</organism>
<evidence type="ECO:0000313" key="3">
    <source>
        <dbReference type="EMBL" id="KAK1750795.1"/>
    </source>
</evidence>
<feature type="compositionally biased region" description="Basic and acidic residues" evidence="2">
    <location>
        <begin position="35"/>
        <end position="45"/>
    </location>
</feature>
<dbReference type="EMBL" id="MU839844">
    <property type="protein sequence ID" value="KAK1750795.1"/>
    <property type="molecule type" value="Genomic_DNA"/>
</dbReference>
<comment type="caution">
    <text evidence="3">The sequence shown here is derived from an EMBL/GenBank/DDBJ whole genome shotgun (WGS) entry which is preliminary data.</text>
</comment>
<evidence type="ECO:0008006" key="5">
    <source>
        <dbReference type="Google" id="ProtNLM"/>
    </source>
</evidence>
<dbReference type="Gene3D" id="1.20.5.170">
    <property type="match status" value="1"/>
</dbReference>
<feature type="coiled-coil region" evidence="1">
    <location>
        <begin position="50"/>
        <end position="103"/>
    </location>
</feature>
<protein>
    <recommendedName>
        <fullName evidence="5">BZIP domain-containing protein</fullName>
    </recommendedName>
</protein>
<keyword evidence="4" id="KW-1185">Reference proteome</keyword>
<dbReference type="AlphaFoldDB" id="A0AAJ0F738"/>
<proteinExistence type="predicted"/>
<gene>
    <name evidence="3" type="ORF">QBC47DRAFT_406496</name>
</gene>
<keyword evidence="1" id="KW-0175">Coiled coil</keyword>
<feature type="region of interest" description="Disordered" evidence="2">
    <location>
        <begin position="1"/>
        <end position="45"/>
    </location>
</feature>
<evidence type="ECO:0000256" key="1">
    <source>
        <dbReference type="SAM" id="Coils"/>
    </source>
</evidence>
<name>A0AAJ0F738_9PEZI</name>
<accession>A0AAJ0F738</accession>
<evidence type="ECO:0000256" key="2">
    <source>
        <dbReference type="SAM" id="MobiDB-lite"/>
    </source>
</evidence>
<dbReference type="Proteomes" id="UP001239445">
    <property type="component" value="Unassembled WGS sequence"/>
</dbReference>
<dbReference type="CDD" id="cd14688">
    <property type="entry name" value="bZIP_YAP"/>
    <property type="match status" value="1"/>
</dbReference>
<feature type="region of interest" description="Disordered" evidence="2">
    <location>
        <begin position="265"/>
        <end position="286"/>
    </location>
</feature>
<sequence>MSATPGEGSPPSEEPTKVPKRKGGRSVKNLTSAQLERKRQNDREAQRAIRFRTKQHIASLQQEVDQLRRDGNLQEVERLRKLNQDLQRQNQYLQRQNQDLQMENRMMKLRLRGSQDHCGISDSPYPTPAYAVEGASPTASLLAGCESSLGQGSNDVGTPPPGYTTPFPIPTPGSCENWAQVDRVSAFPVASSPDSSPGYADDYATRYIIPTSVPTSMMGSGVVPQVNAPYADERVDYQEVDTEQGFSQQSVPHTTWEYTQLQNWRVYPTPPSSGSPNYQPPPPPPM</sequence>